<name>A0A016SXK5_9BILA</name>
<gene>
    <name evidence="2" type="primary">Acey_s0159.g3283</name>
    <name evidence="2" type="ORF">Y032_0159g3283</name>
</gene>
<evidence type="ECO:0000259" key="1">
    <source>
        <dbReference type="Pfam" id="PF26215"/>
    </source>
</evidence>
<organism evidence="2 3">
    <name type="scientific">Ancylostoma ceylanicum</name>
    <dbReference type="NCBI Taxonomy" id="53326"/>
    <lineage>
        <taxon>Eukaryota</taxon>
        <taxon>Metazoa</taxon>
        <taxon>Ecdysozoa</taxon>
        <taxon>Nematoda</taxon>
        <taxon>Chromadorea</taxon>
        <taxon>Rhabditida</taxon>
        <taxon>Rhabditina</taxon>
        <taxon>Rhabditomorpha</taxon>
        <taxon>Strongyloidea</taxon>
        <taxon>Ancylostomatidae</taxon>
        <taxon>Ancylostomatinae</taxon>
        <taxon>Ancylostoma</taxon>
    </lineage>
</organism>
<evidence type="ECO:0000313" key="3">
    <source>
        <dbReference type="Proteomes" id="UP000024635"/>
    </source>
</evidence>
<keyword evidence="3" id="KW-1185">Reference proteome</keyword>
<evidence type="ECO:0000313" key="2">
    <source>
        <dbReference type="EMBL" id="EYB95478.1"/>
    </source>
</evidence>
<dbReference type="Pfam" id="PF26215">
    <property type="entry name" value="HTH_animal"/>
    <property type="match status" value="1"/>
</dbReference>
<sequence length="69" mass="7683">MLSNGVVRVKWYRKESSKNIIAHAASAHPTAVKCAVIRNMLKTATDVFSGEIERQESLEEAFNILHNNG</sequence>
<accession>A0A016SXK5</accession>
<dbReference type="EMBL" id="JARK01001495">
    <property type="protein sequence ID" value="EYB95478.1"/>
    <property type="molecule type" value="Genomic_DNA"/>
</dbReference>
<comment type="caution">
    <text evidence="2">The sequence shown here is derived from an EMBL/GenBank/DDBJ whole genome shotgun (WGS) entry which is preliminary data.</text>
</comment>
<dbReference type="Proteomes" id="UP000024635">
    <property type="component" value="Unassembled WGS sequence"/>
</dbReference>
<dbReference type="OrthoDB" id="5859040at2759"/>
<protein>
    <recommendedName>
        <fullName evidence="1">Helix-turn-helix domain-containing protein</fullName>
    </recommendedName>
</protein>
<feature type="domain" description="Helix-turn-helix" evidence="1">
    <location>
        <begin position="22"/>
        <end position="69"/>
    </location>
</feature>
<reference evidence="3" key="1">
    <citation type="journal article" date="2015" name="Nat. Genet.">
        <title>The genome and transcriptome of the zoonotic hookworm Ancylostoma ceylanicum identify infection-specific gene families.</title>
        <authorList>
            <person name="Schwarz E.M."/>
            <person name="Hu Y."/>
            <person name="Antoshechkin I."/>
            <person name="Miller M.M."/>
            <person name="Sternberg P.W."/>
            <person name="Aroian R.V."/>
        </authorList>
    </citation>
    <scope>NUCLEOTIDE SEQUENCE</scope>
    <source>
        <strain evidence="3">HY135</strain>
    </source>
</reference>
<proteinExistence type="predicted"/>
<dbReference type="AlphaFoldDB" id="A0A016SXK5"/>
<dbReference type="InterPro" id="IPR058912">
    <property type="entry name" value="HTH_animal"/>
</dbReference>